<evidence type="ECO:0000313" key="8">
    <source>
        <dbReference type="EMBL" id="MBK6974388.1"/>
    </source>
</evidence>
<dbReference type="InterPro" id="IPR051321">
    <property type="entry name" value="PHA/PHB_synthase"/>
</dbReference>
<dbReference type="Pfam" id="PF00561">
    <property type="entry name" value="Abhydrolase_1"/>
    <property type="match status" value="1"/>
</dbReference>
<dbReference type="InterPro" id="IPR029058">
    <property type="entry name" value="AB_hydrolase_fold"/>
</dbReference>
<dbReference type="GO" id="GO:0016746">
    <property type="term" value="F:acyltransferase activity"/>
    <property type="evidence" value="ECO:0007669"/>
    <property type="project" value="UniProtKB-KW"/>
</dbReference>
<gene>
    <name evidence="8" type="primary">phaC</name>
    <name evidence="8" type="ORF">IPH26_16060</name>
</gene>
<dbReference type="SUPFAM" id="SSF53474">
    <property type="entry name" value="alpha/beta-Hydrolases"/>
    <property type="match status" value="1"/>
</dbReference>
<dbReference type="PANTHER" id="PTHR36837:SF2">
    <property type="entry name" value="POLY(3-HYDROXYALKANOATE) POLYMERASE SUBUNIT PHAC"/>
    <property type="match status" value="1"/>
</dbReference>
<keyword evidence="5" id="KW-0012">Acyltransferase</keyword>
<dbReference type="EMBL" id="JADJEV010000004">
    <property type="protein sequence ID" value="MBK6974388.1"/>
    <property type="molecule type" value="Genomic_DNA"/>
</dbReference>
<evidence type="ECO:0000256" key="1">
    <source>
        <dbReference type="ARBA" id="ARBA00004683"/>
    </source>
</evidence>
<dbReference type="Proteomes" id="UP000807785">
    <property type="component" value="Unassembled WGS sequence"/>
</dbReference>
<dbReference type="GO" id="GO:0042619">
    <property type="term" value="P:poly-hydroxybutyrate biosynthetic process"/>
    <property type="evidence" value="ECO:0007669"/>
    <property type="project" value="UniProtKB-KW"/>
</dbReference>
<evidence type="ECO:0000256" key="5">
    <source>
        <dbReference type="ARBA" id="ARBA00023315"/>
    </source>
</evidence>
<feature type="domain" description="AB hydrolase-1" evidence="7">
    <location>
        <begin position="92"/>
        <end position="347"/>
    </location>
</feature>
<protein>
    <recommendedName>
        <fullName evidence="2">Poly(3-hydroxyalkanoate) polymerase subunit PhaC</fullName>
    </recommendedName>
    <alternativeName>
        <fullName evidence="6">PHB synthase subunit PhaC</fullName>
    </alternativeName>
</protein>
<dbReference type="NCBIfam" id="TIGR01836">
    <property type="entry name" value="PHA_synth_III_C"/>
    <property type="match status" value="1"/>
</dbReference>
<organism evidence="8 9">
    <name type="scientific">Candidatus Methylophosphatis roskildensis</name>
    <dbReference type="NCBI Taxonomy" id="2899263"/>
    <lineage>
        <taxon>Bacteria</taxon>
        <taxon>Pseudomonadati</taxon>
        <taxon>Pseudomonadota</taxon>
        <taxon>Betaproteobacteria</taxon>
        <taxon>Nitrosomonadales</taxon>
        <taxon>Sterolibacteriaceae</taxon>
        <taxon>Candidatus Methylophosphatis</taxon>
    </lineage>
</organism>
<comment type="caution">
    <text evidence="8">The sequence shown here is derived from an EMBL/GenBank/DDBJ whole genome shotgun (WGS) entry which is preliminary data.</text>
</comment>
<dbReference type="InterPro" id="IPR000073">
    <property type="entry name" value="AB_hydrolase_1"/>
</dbReference>
<dbReference type="InterPro" id="IPR010125">
    <property type="entry name" value="PHA_synth_III_C"/>
</dbReference>
<evidence type="ECO:0000256" key="2">
    <source>
        <dbReference type="ARBA" id="ARBA00019065"/>
    </source>
</evidence>
<sequence>MSFPIQIKASDVAHEVNEINRKLTEGIENLNRLKDADVDIGSTPKDVIFKLDRLQVYHYKPLVEASKIMKTPLLITPPLINGYEVADLQPDRSLVRNLLNEGIDVYLINWGYPKPADKHLTIDDYVEGYLDECVDVVLDHHGADKLTMLGICQGGTMSTCYSCLHPDKIANLVLTVSPIDFHAYQWTKEQPHVGLMFNMASGVNVDTMVDAVGNVPADQLNVSFLMAAPFNLAVGKYADLIDSLDDKTALLNFLRMEKWLFGGPAAAGAAYRQFIKEFLHGNKLVRGELELGGRKVDMKQLKMPILSIYAERDHLVPPACTVAMKNYVDNKEYSELAIKTGHIGIYTGGASQKILAPAVGKWLREHGA</sequence>
<evidence type="ECO:0000256" key="6">
    <source>
        <dbReference type="ARBA" id="ARBA00033356"/>
    </source>
</evidence>
<name>A0A9D7E5W5_9PROT</name>
<dbReference type="PANTHER" id="PTHR36837">
    <property type="entry name" value="POLY(3-HYDROXYALKANOATE) POLYMERASE SUBUNIT PHAC"/>
    <property type="match status" value="1"/>
</dbReference>
<accession>A0A9D7E5W5</accession>
<proteinExistence type="predicted"/>
<evidence type="ECO:0000259" key="7">
    <source>
        <dbReference type="Pfam" id="PF00561"/>
    </source>
</evidence>
<evidence type="ECO:0000256" key="3">
    <source>
        <dbReference type="ARBA" id="ARBA00022679"/>
    </source>
</evidence>
<dbReference type="AlphaFoldDB" id="A0A9D7E5W5"/>
<reference evidence="8" key="1">
    <citation type="submission" date="2020-10" db="EMBL/GenBank/DDBJ databases">
        <title>Connecting structure to function with the recovery of over 1000 high-quality activated sludge metagenome-assembled genomes encoding full-length rRNA genes using long-read sequencing.</title>
        <authorList>
            <person name="Singleton C.M."/>
            <person name="Petriglieri F."/>
            <person name="Kristensen J.M."/>
            <person name="Kirkegaard R.H."/>
            <person name="Michaelsen T.Y."/>
            <person name="Andersen M.H."/>
            <person name="Karst S.M."/>
            <person name="Dueholm M.S."/>
            <person name="Nielsen P.H."/>
            <person name="Albertsen M."/>
        </authorList>
    </citation>
    <scope>NUCLEOTIDE SEQUENCE</scope>
    <source>
        <strain evidence="8">Bjer_18-Q3-R1-45_BAT3C.347</strain>
    </source>
</reference>
<evidence type="ECO:0000256" key="4">
    <source>
        <dbReference type="ARBA" id="ARBA00022752"/>
    </source>
</evidence>
<keyword evidence="4" id="KW-0583">PHB biosynthesis</keyword>
<keyword evidence="3" id="KW-0808">Transferase</keyword>
<evidence type="ECO:0000313" key="9">
    <source>
        <dbReference type="Proteomes" id="UP000807785"/>
    </source>
</evidence>
<comment type="pathway">
    <text evidence="1">Biopolymer metabolism; poly-(R)-3-hydroxybutanoate biosynthesis.</text>
</comment>
<dbReference type="Gene3D" id="3.40.50.1820">
    <property type="entry name" value="alpha/beta hydrolase"/>
    <property type="match status" value="1"/>
</dbReference>